<dbReference type="GO" id="GO:0004332">
    <property type="term" value="F:fructose-bisphosphate aldolase activity"/>
    <property type="evidence" value="ECO:0007669"/>
    <property type="project" value="InterPro"/>
</dbReference>
<dbReference type="PANTHER" id="PTHR47916">
    <property type="entry name" value="FRUCTOSE-BISPHOSPHATE ALDOLASE CLASS 1"/>
    <property type="match status" value="1"/>
</dbReference>
<dbReference type="CDD" id="cd00958">
    <property type="entry name" value="DhnA"/>
    <property type="match status" value="1"/>
</dbReference>
<dbReference type="Gene3D" id="3.20.20.70">
    <property type="entry name" value="Aldolase class I"/>
    <property type="match status" value="1"/>
</dbReference>
<feature type="active site" description="Schiff-base intermediate with dihydroxyacetone-P" evidence="1">
    <location>
        <position position="175"/>
    </location>
</feature>
<dbReference type="InterPro" id="IPR041720">
    <property type="entry name" value="FbaB-like"/>
</dbReference>
<comment type="caution">
    <text evidence="2">The sequence shown here is derived from an EMBL/GenBank/DDBJ whole genome shotgun (WGS) entry which is preliminary data.</text>
</comment>
<name>A0A1F4ZRX8_9BACT</name>
<dbReference type="InterPro" id="IPR002915">
    <property type="entry name" value="DeoC/FbaB/LacD_aldolase"/>
</dbReference>
<evidence type="ECO:0000256" key="1">
    <source>
        <dbReference type="PIRSR" id="PIRSR038992-1"/>
    </source>
</evidence>
<evidence type="ECO:0008006" key="4">
    <source>
        <dbReference type="Google" id="ProtNLM"/>
    </source>
</evidence>
<accession>A0A1F4ZRX8</accession>
<organism evidence="2 3">
    <name type="scientific">Candidatus Amesbacteria bacterium RIFOXYB1_FULL_44_23</name>
    <dbReference type="NCBI Taxonomy" id="1797263"/>
    <lineage>
        <taxon>Bacteria</taxon>
        <taxon>Candidatus Amesiibacteriota</taxon>
    </lineage>
</organism>
<dbReference type="Proteomes" id="UP000176424">
    <property type="component" value="Unassembled WGS sequence"/>
</dbReference>
<reference evidence="2 3" key="1">
    <citation type="journal article" date="2016" name="Nat. Commun.">
        <title>Thousands of microbial genomes shed light on interconnected biogeochemical processes in an aquifer system.</title>
        <authorList>
            <person name="Anantharaman K."/>
            <person name="Brown C.T."/>
            <person name="Hug L.A."/>
            <person name="Sharon I."/>
            <person name="Castelle C.J."/>
            <person name="Probst A.J."/>
            <person name="Thomas B.C."/>
            <person name="Singh A."/>
            <person name="Wilkins M.J."/>
            <person name="Karaoz U."/>
            <person name="Brodie E.L."/>
            <person name="Williams K.H."/>
            <person name="Hubbard S.S."/>
            <person name="Banfield J.F."/>
        </authorList>
    </citation>
    <scope>NUCLEOTIDE SEQUENCE [LARGE SCALE GENOMIC DNA]</scope>
</reference>
<dbReference type="SUPFAM" id="SSF51569">
    <property type="entry name" value="Aldolase"/>
    <property type="match status" value="1"/>
</dbReference>
<dbReference type="InterPro" id="IPR013785">
    <property type="entry name" value="Aldolase_TIM"/>
</dbReference>
<feature type="active site" description="Proton donor" evidence="1">
    <location>
        <position position="143"/>
    </location>
</feature>
<protein>
    <recommendedName>
        <fullName evidence="4">Fructose-bisphosphate aldolase</fullName>
    </recommendedName>
</protein>
<dbReference type="SMART" id="SM01133">
    <property type="entry name" value="DeoC"/>
    <property type="match status" value="1"/>
</dbReference>
<evidence type="ECO:0000313" key="2">
    <source>
        <dbReference type="EMBL" id="OGD09121.1"/>
    </source>
</evidence>
<dbReference type="STRING" id="1797263.A2397_01485"/>
<dbReference type="AlphaFoldDB" id="A0A1F4ZRX8"/>
<dbReference type="EMBL" id="MEXR01000038">
    <property type="protein sequence ID" value="OGD09121.1"/>
    <property type="molecule type" value="Genomic_DNA"/>
</dbReference>
<dbReference type="PANTHER" id="PTHR47916:SF1">
    <property type="entry name" value="3-HYDROXY-5-PHOSPHONOOXYPENTANE-2,4-DIONE THIOLASE"/>
    <property type="match status" value="1"/>
</dbReference>
<dbReference type="PIRSF" id="PIRSF038992">
    <property type="entry name" value="Aldolase_Ia"/>
    <property type="match status" value="1"/>
</dbReference>
<proteinExistence type="predicted"/>
<evidence type="ECO:0000313" key="3">
    <source>
        <dbReference type="Proteomes" id="UP000176424"/>
    </source>
</evidence>
<sequence>MFGVEKLLRQDKCFLLAYDQGFEHGPTDFDDRNADPQFVFDIASESGVFTCMAVQKGIAEKYYDKEKHPPLIVKLNGKTGYHKGEELFSPQNCSVETAIKLGASGVGYTVYTGGEREGESFAEFSKVQEQAHNAGLPVIMWAYPRGKHIGDEEHSRENIAYAARIALELGADMVKVAYTGDIESMKWVVRVAGKCRVLAVGGSKSEESVVLQRTGEIIEAGATGWAMGRNIWQAANPVEMAKKIAEALFV</sequence>
<dbReference type="Pfam" id="PF01791">
    <property type="entry name" value="DeoC"/>
    <property type="match status" value="1"/>
</dbReference>
<gene>
    <name evidence="2" type="ORF">A2397_01485</name>
</gene>
<dbReference type="InterPro" id="IPR050456">
    <property type="entry name" value="DeoC/FbaB_aldolase"/>
</dbReference>